<dbReference type="PANTHER" id="PTHR46033:SF32">
    <property type="entry name" value="EXPRESSED PROTEIN"/>
    <property type="match status" value="1"/>
</dbReference>
<keyword evidence="5" id="KW-1185">Reference proteome</keyword>
<reference evidence="4" key="2">
    <citation type="submission" date="2019-07" db="EMBL/GenBank/DDBJ databases">
        <authorList>
            <person name="Seetharam A."/>
            <person name="Woodhouse M."/>
            <person name="Cannon E."/>
        </authorList>
    </citation>
    <scope>NUCLEOTIDE SEQUENCE [LARGE SCALE GENOMIC DNA]</scope>
    <source>
        <strain evidence="4">cv. B73</strain>
    </source>
</reference>
<dbReference type="PaxDb" id="4577-GRMZM2G451506_P01"/>
<dbReference type="AlphaFoldDB" id="A0A1D6KQG6"/>
<dbReference type="Proteomes" id="UP000007305">
    <property type="component" value="Chromosome 1"/>
</dbReference>
<sequence>MAAGEHALVEESTVPVVSDVADAAAKPYVRPALFLRPRAGDGAPAPAPPGDPGPVLPRGIEAEFMGWAGVPRLWPEWVAKLRRRHEPLWREVGILGGILASTCRVRHHHHERVLLQLAAFWYGATSTFVFPWGEVTLTLEDVATLAGLPLLGDPVRAPVSDSLEKDVAAIEAVRAVMNRSKKKKSSYGAWVKRFVERTPEEEMPPPATGDGGRDGEAHQLVEHGAFLSMWLSLFVLPGPPFDVVRREIIPLAARLARGESVALAPAALATIYHDLSALKRHITSGDKNGPFVISAPIHILQLWVWEHFTQLRPETVGSSTPDDHDMPRAARWREAGKRLSSKDLHAVLMSPKGFEWRPYKNSRFFGLHPGTGGSWVRGQDIATSEALLSFARCLHPCELVGMNCIEQYNPHRVARQLGFDQDIPGTVPRASSGWEKAWETYNIEAKSSAFIFPNHKPGVTVQYAKWWKPYSSACGSAVANAAKIKEGHDLVSPVKRKMEGVLAGNSGKKVRLRVATATLGCPPNIPAGINVYPSQSSGSHAATRRAAAAPGLVLRACPPHLRFKAVSPTGMPQPLRDAAYDPLDHVSLSERLDGITKMPKQHNTECLVKDSEQERIVKRVKIVTPKPPSAGPEKAVLHKVVEQALPDAVASSAIIHDSSSVFGTERPHARCLQQSKDEDLNSANGENISRRTEHCDVVLLNVVQGAVSTVKSEAIGAGTEVDMLPTHEDLLVVSDGDRCDKSSSMGHEVHLESHMSGAKMSFIRERNEGTELVDARNDEEDSQVLKEATKQGNFGDTVKFNDDELDKLTRKEARVFVEAMSNKDAPSAMHLKCPEMEPTRTILQECNEEKQMVRETNDEHDNPVMKEGTVQNSYDRQLASVLDGTTPRQQPDVLTHAATVQTYDGLLKEPAKEMDTCIVTGDIDNTDKVLNEKFGSLNFSEKGNEDTFVSNQGLEYPMEHSAGASRKKSGNSERFSSSLLDGNTKLVSHEVCTKTLYYLSRFDRMKDAWDKDANSLPRRAVGTMEMIGKASAIRHAEIAELDKKINTLKEEILALEAAEKGKSPE</sequence>
<evidence type="ECO:0000313" key="5">
    <source>
        <dbReference type="Proteomes" id="UP000007305"/>
    </source>
</evidence>
<evidence type="ECO:0000313" key="3">
    <source>
        <dbReference type="EMBL" id="ONM05004.1"/>
    </source>
</evidence>
<organism evidence="4 5">
    <name type="scientific">Zea mays</name>
    <name type="common">Maize</name>
    <dbReference type="NCBI Taxonomy" id="4577"/>
    <lineage>
        <taxon>Eukaryota</taxon>
        <taxon>Viridiplantae</taxon>
        <taxon>Streptophyta</taxon>
        <taxon>Embryophyta</taxon>
        <taxon>Tracheophyta</taxon>
        <taxon>Spermatophyta</taxon>
        <taxon>Magnoliopsida</taxon>
        <taxon>Liliopsida</taxon>
        <taxon>Poales</taxon>
        <taxon>Poaceae</taxon>
        <taxon>PACMAD clade</taxon>
        <taxon>Panicoideae</taxon>
        <taxon>Andropogonodae</taxon>
        <taxon>Andropogoneae</taxon>
        <taxon>Tripsacinae</taxon>
        <taxon>Zea</taxon>
    </lineage>
</organism>
<dbReference type="InterPro" id="IPR044824">
    <property type="entry name" value="MAIN-like"/>
</dbReference>
<evidence type="ECO:0000256" key="1">
    <source>
        <dbReference type="SAM" id="MobiDB-lite"/>
    </source>
</evidence>
<dbReference type="GO" id="GO:0010073">
    <property type="term" value="P:meristem maintenance"/>
    <property type="evidence" value="ECO:0007669"/>
    <property type="project" value="InterPro"/>
</dbReference>
<dbReference type="EnsemblPlants" id="Zm00001eb043050_T001">
    <property type="protein sequence ID" value="Zm00001eb043050_P001"/>
    <property type="gene ID" value="Zm00001eb043050"/>
</dbReference>
<accession>A0A1D6KQG6</accession>
<dbReference type="Pfam" id="PF10536">
    <property type="entry name" value="PMD"/>
    <property type="match status" value="1"/>
</dbReference>
<reference evidence="3 5" key="1">
    <citation type="submission" date="2015-12" db="EMBL/GenBank/DDBJ databases">
        <title>Update maize B73 reference genome by single molecule sequencing technologies.</title>
        <authorList>
            <consortium name="Maize Genome Sequencing Project"/>
            <person name="Ware D."/>
        </authorList>
    </citation>
    <scope>NUCLEOTIDE SEQUENCE [LARGE SCALE GENOMIC DNA]</scope>
    <source>
        <strain evidence="5">cv. B73</strain>
        <tissue evidence="3">Seedling</tissue>
    </source>
</reference>
<dbReference type="ExpressionAtlas" id="A0A1D6KQG6">
    <property type="expression patterns" value="baseline and differential"/>
</dbReference>
<dbReference type="Gramene" id="Zm00001eb043050_T001">
    <property type="protein sequence ID" value="Zm00001eb043050_P001"/>
    <property type="gene ID" value="Zm00001eb043050"/>
</dbReference>
<name>A0A1D6KQG6_MAIZE</name>
<protein>
    <submittedName>
        <fullName evidence="3">Plant mobile domain protein family</fullName>
    </submittedName>
</protein>
<feature type="region of interest" description="Disordered" evidence="1">
    <location>
        <begin position="959"/>
        <end position="978"/>
    </location>
</feature>
<feature type="domain" description="Aminotransferase-like plant mobile" evidence="2">
    <location>
        <begin position="93"/>
        <end position="468"/>
    </location>
</feature>
<evidence type="ECO:0000313" key="4">
    <source>
        <dbReference type="EnsemblPlants" id="Zm00001eb043050_P001"/>
    </source>
</evidence>
<dbReference type="eggNOG" id="ENOG502QSN7">
    <property type="taxonomic scope" value="Eukaryota"/>
</dbReference>
<dbReference type="STRING" id="4577.A0A1D6KQG6"/>
<accession>A0A317YFI2</accession>
<gene>
    <name evidence="4" type="primary">LOC103643348</name>
    <name evidence="3" type="ORF">ZEAMMB73_Zm00001d032398</name>
</gene>
<proteinExistence type="predicted"/>
<dbReference type="EMBL" id="CM007647">
    <property type="protein sequence ID" value="ONM05004.1"/>
    <property type="molecule type" value="Genomic_DNA"/>
</dbReference>
<dbReference type="OMA" id="PEMGSHR"/>
<dbReference type="InterPro" id="IPR019557">
    <property type="entry name" value="AminoTfrase-like_pln_mobile"/>
</dbReference>
<dbReference type="PANTHER" id="PTHR46033">
    <property type="entry name" value="PROTEIN MAIN-LIKE 2"/>
    <property type="match status" value="1"/>
</dbReference>
<reference evidence="4" key="3">
    <citation type="submission" date="2021-05" db="UniProtKB">
        <authorList>
            <consortium name="EnsemblPlants"/>
        </authorList>
    </citation>
    <scope>IDENTIFICATION</scope>
    <source>
        <strain evidence="4">cv. B73</strain>
    </source>
</reference>
<evidence type="ECO:0000259" key="2">
    <source>
        <dbReference type="Pfam" id="PF10536"/>
    </source>
</evidence>